<dbReference type="Proteomes" id="UP000694923">
    <property type="component" value="Unplaced"/>
</dbReference>
<accession>A0ABM0S3F9</accession>
<reference evidence="4" key="1">
    <citation type="submission" date="2025-08" db="UniProtKB">
        <authorList>
            <consortium name="RefSeq"/>
        </authorList>
    </citation>
    <scope>IDENTIFICATION</scope>
</reference>
<dbReference type="InterPro" id="IPR001680">
    <property type="entry name" value="WD40_rpt"/>
</dbReference>
<feature type="region of interest" description="Disordered" evidence="2">
    <location>
        <begin position="363"/>
        <end position="400"/>
    </location>
</feature>
<gene>
    <name evidence="4" type="primary">WDR27</name>
</gene>
<evidence type="ECO:0000313" key="4">
    <source>
        <dbReference type="RefSeq" id="XP_008587400.1"/>
    </source>
</evidence>
<dbReference type="SUPFAM" id="SSF50998">
    <property type="entry name" value="Quinoprotein alcohol dehydrogenase-like"/>
    <property type="match status" value="1"/>
</dbReference>
<dbReference type="InterPro" id="IPR042411">
    <property type="entry name" value="WDR27"/>
</dbReference>
<feature type="repeat" description="WD" evidence="1">
    <location>
        <begin position="67"/>
        <end position="109"/>
    </location>
</feature>
<keyword evidence="3" id="KW-1185">Reference proteome</keyword>
<feature type="compositionally biased region" description="Basic and acidic residues" evidence="2">
    <location>
        <begin position="380"/>
        <end position="396"/>
    </location>
</feature>
<dbReference type="InterPro" id="IPR011047">
    <property type="entry name" value="Quinoprotein_ADH-like_sf"/>
</dbReference>
<proteinExistence type="predicted"/>
<dbReference type="PROSITE" id="PS50294">
    <property type="entry name" value="WD_REPEATS_REGION"/>
    <property type="match status" value="1"/>
</dbReference>
<dbReference type="SMART" id="SM00320">
    <property type="entry name" value="WD40"/>
    <property type="match status" value="6"/>
</dbReference>
<evidence type="ECO:0000256" key="1">
    <source>
        <dbReference type="PROSITE-ProRule" id="PRU00221"/>
    </source>
</evidence>
<dbReference type="PROSITE" id="PS50082">
    <property type="entry name" value="WD_REPEATS_2"/>
    <property type="match status" value="2"/>
</dbReference>
<feature type="repeat" description="WD" evidence="1">
    <location>
        <begin position="454"/>
        <end position="495"/>
    </location>
</feature>
<name>A0ABM0S3F9_GALVR</name>
<dbReference type="Gene3D" id="2.130.10.10">
    <property type="entry name" value="YVTN repeat-like/Quinoprotein amine dehydrogenase"/>
    <property type="match status" value="3"/>
</dbReference>
<dbReference type="PANTHER" id="PTHR44525:SF1">
    <property type="entry name" value="WD REPEAT-CONTAINING PROTEIN 27"/>
    <property type="match status" value="1"/>
</dbReference>
<keyword evidence="1" id="KW-0853">WD repeat</keyword>
<dbReference type="InterPro" id="IPR015943">
    <property type="entry name" value="WD40/YVTN_repeat-like_dom_sf"/>
</dbReference>
<evidence type="ECO:0000256" key="2">
    <source>
        <dbReference type="SAM" id="MobiDB-lite"/>
    </source>
</evidence>
<dbReference type="Pfam" id="PF00400">
    <property type="entry name" value="WD40"/>
    <property type="match status" value="1"/>
</dbReference>
<feature type="compositionally biased region" description="Polar residues" evidence="2">
    <location>
        <begin position="366"/>
        <end position="378"/>
    </location>
</feature>
<dbReference type="RefSeq" id="XP_008587400.1">
    <property type="nucleotide sequence ID" value="XM_008589178.1"/>
</dbReference>
<sequence>MENLQEDFPTHGGCANGTVIEKFLIQSAESACHVQLACSTRHCAFPLHGRRLCIWDTEGPPHKLLTLQGHDQSITAVAFGNKVNPLLICSASQDYIIMWNLDEGREKILQAYPLLSLFIDEESKQLVTGCADGQLCVFSLIETHHYRCVARVDLRKRSESFCTARTRPGWCSLPEESRLRSTNDPEGVGETEVAFPVLRLAHCHLSPLLTPERGRLSSENSKFLWIGSSAGLFILNLANFELESVLHYKDFRSLSIRVAGSCAVMSKATDCKAFCLLTSLFGSLTAVLEIDLAALVRAQQRLGVGRSLSVPASSCVLPTSPLYFGNIEEKRTKPASEKRSAARSAVKDQPLVFHRRIRSSGYASAPRTTMFSPKTSVKNGGERSSEHRSSHRREEYPLESGLPTRLARQVAVAAEPAGVCCVQYSGDGRWLACGLGNHLSLVFDASLTGTPAAFSGHDGAVTAICWSQDGRWLLSAARDRTLRVWSIRRTKLMLLLGKDMFSKPVQSAQFYYMDTFILLSSGPECQLLKYHIDTCKDEIQRYKQKSRAKPVFRLSMTDAVDVTSLSAVNDFYSHVVLAAGRNRTVEVFDLNAGCSSAVIAEAHSRPVHEIRQNKGSSFTTQQPQAYNLFLTTAIGDGIKLWDLRTLR</sequence>
<evidence type="ECO:0000313" key="3">
    <source>
        <dbReference type="Proteomes" id="UP000694923"/>
    </source>
</evidence>
<organism evidence="3 4">
    <name type="scientific">Galeopterus variegatus</name>
    <name type="common">Malayan flying lemur</name>
    <name type="synonym">Cynocephalus variegatus</name>
    <dbReference type="NCBI Taxonomy" id="482537"/>
    <lineage>
        <taxon>Eukaryota</taxon>
        <taxon>Metazoa</taxon>
        <taxon>Chordata</taxon>
        <taxon>Craniata</taxon>
        <taxon>Vertebrata</taxon>
        <taxon>Euteleostomi</taxon>
        <taxon>Mammalia</taxon>
        <taxon>Eutheria</taxon>
        <taxon>Euarchontoglires</taxon>
        <taxon>Dermoptera</taxon>
        <taxon>Cynocephalidae</taxon>
        <taxon>Galeopterus</taxon>
    </lineage>
</organism>
<dbReference type="GeneID" id="103604610"/>
<protein>
    <submittedName>
        <fullName evidence="4">WD repeat-containing protein 27</fullName>
    </submittedName>
</protein>
<dbReference type="PANTHER" id="PTHR44525">
    <property type="entry name" value="WD REPEAT-CONTAINING PROTEIN 27"/>
    <property type="match status" value="1"/>
</dbReference>